<evidence type="ECO:0000256" key="7">
    <source>
        <dbReference type="SAM" id="MobiDB-lite"/>
    </source>
</evidence>
<evidence type="ECO:0000256" key="5">
    <source>
        <dbReference type="ARBA" id="ARBA00023136"/>
    </source>
</evidence>
<feature type="domain" description="Yip1" evidence="9">
    <location>
        <begin position="98"/>
        <end position="266"/>
    </location>
</feature>
<evidence type="ECO:0000313" key="11">
    <source>
        <dbReference type="Proteomes" id="UP001187315"/>
    </source>
</evidence>
<gene>
    <name evidence="10" type="ORF">Q7C36_016925</name>
</gene>
<evidence type="ECO:0000256" key="4">
    <source>
        <dbReference type="ARBA" id="ARBA00022989"/>
    </source>
</evidence>
<feature type="transmembrane region" description="Helical" evidence="8">
    <location>
        <begin position="220"/>
        <end position="242"/>
    </location>
</feature>
<dbReference type="GO" id="GO:0016192">
    <property type="term" value="P:vesicle-mediated transport"/>
    <property type="evidence" value="ECO:0007669"/>
    <property type="project" value="InterPro"/>
</dbReference>
<evidence type="ECO:0000256" key="3">
    <source>
        <dbReference type="ARBA" id="ARBA00022692"/>
    </source>
</evidence>
<keyword evidence="6" id="KW-0175">Coiled coil</keyword>
<dbReference type="InterPro" id="IPR039765">
    <property type="entry name" value="Yip5/YIPF1/YIPF2"/>
</dbReference>
<comment type="caution">
    <text evidence="10">The sequence shown here is derived from an EMBL/GenBank/DDBJ whole genome shotgun (WGS) entry which is preliminary data.</text>
</comment>
<comment type="subcellular location">
    <subcellularLocation>
        <location evidence="1">Golgi apparatus</location>
        <location evidence="1">cis-Golgi network membrane</location>
        <topology evidence="1">Multi-pass membrane protein</topology>
    </subcellularLocation>
</comment>
<proteinExistence type="inferred from homology"/>
<evidence type="ECO:0000313" key="10">
    <source>
        <dbReference type="EMBL" id="KAK2831839.1"/>
    </source>
</evidence>
<evidence type="ECO:0000256" key="6">
    <source>
        <dbReference type="SAM" id="Coils"/>
    </source>
</evidence>
<evidence type="ECO:0000259" key="9">
    <source>
        <dbReference type="Pfam" id="PF04893"/>
    </source>
</evidence>
<keyword evidence="11" id="KW-1185">Reference proteome</keyword>
<evidence type="ECO:0000256" key="2">
    <source>
        <dbReference type="ARBA" id="ARBA00010596"/>
    </source>
</evidence>
<feature type="region of interest" description="Disordered" evidence="7">
    <location>
        <begin position="13"/>
        <end position="42"/>
    </location>
</feature>
<keyword evidence="3 8" id="KW-0812">Transmembrane</keyword>
<dbReference type="InterPro" id="IPR006977">
    <property type="entry name" value="Yip1_dom"/>
</dbReference>
<comment type="similarity">
    <text evidence="2">Belongs to the YIP1 family.</text>
</comment>
<feature type="coiled-coil region" evidence="6">
    <location>
        <begin position="313"/>
        <end position="378"/>
    </location>
</feature>
<feature type="transmembrane region" description="Helical" evidence="8">
    <location>
        <begin position="112"/>
        <end position="133"/>
    </location>
</feature>
<evidence type="ECO:0000256" key="1">
    <source>
        <dbReference type="ARBA" id="ARBA00004257"/>
    </source>
</evidence>
<protein>
    <recommendedName>
        <fullName evidence="9">Yip1 domain-containing protein</fullName>
    </recommendedName>
</protein>
<evidence type="ECO:0000256" key="8">
    <source>
        <dbReference type="SAM" id="Phobius"/>
    </source>
</evidence>
<name>A0AA88SHF0_TACVA</name>
<dbReference type="Proteomes" id="UP001187315">
    <property type="component" value="Unassembled WGS sequence"/>
</dbReference>
<dbReference type="GO" id="GO:0016020">
    <property type="term" value="C:membrane"/>
    <property type="evidence" value="ECO:0007669"/>
    <property type="project" value="InterPro"/>
</dbReference>
<organism evidence="10 11">
    <name type="scientific">Tachysurus vachellii</name>
    <name type="common">Darkbarbel catfish</name>
    <name type="synonym">Pelteobagrus vachellii</name>
    <dbReference type="NCBI Taxonomy" id="175792"/>
    <lineage>
        <taxon>Eukaryota</taxon>
        <taxon>Metazoa</taxon>
        <taxon>Chordata</taxon>
        <taxon>Craniata</taxon>
        <taxon>Vertebrata</taxon>
        <taxon>Euteleostomi</taxon>
        <taxon>Actinopterygii</taxon>
        <taxon>Neopterygii</taxon>
        <taxon>Teleostei</taxon>
        <taxon>Ostariophysi</taxon>
        <taxon>Siluriformes</taxon>
        <taxon>Bagridae</taxon>
        <taxon>Tachysurus</taxon>
    </lineage>
</organism>
<feature type="transmembrane region" description="Helical" evidence="8">
    <location>
        <begin position="249"/>
        <end position="273"/>
    </location>
</feature>
<dbReference type="GO" id="GO:0005794">
    <property type="term" value="C:Golgi apparatus"/>
    <property type="evidence" value="ECO:0007669"/>
    <property type="project" value="UniProtKB-SubCell"/>
</dbReference>
<dbReference type="Pfam" id="PF04893">
    <property type="entry name" value="Yip1"/>
    <property type="match status" value="1"/>
</dbReference>
<sequence length="536" mass="61397">MDKTDIHLQFTDFDDDDVGGDGSTSVRMEDEGFGKSPAQRRGMASEDELLDGDDQTQLLSSEKKSAAFWTLEFYQAFFNVDTSQVLSRIISSVLPWRGKNFVRLHIRNNPDLYGPFWICATLVFAIGVSGNLSSFLVHYGQPRYKYVPEFRKVTMAATAIYSYAWLVPLMLWGFLTWRSRKISSMMSYSFLEIVCVYGYSLSVYIPAVVLWVIPSEVLRWSSILVALCLSGSVLVLTFWPVMRADRPRVVLTVLSAVITLHVLLAIVCKVYFFNTLMSYPRGSLVASRIGFHTDKVEDRGYTPIRTMARKVSLQDTQKLVEQYRSERDEAIQRENALKEKLRQHESRTKSTETVKQKLKTLTLENKELRRQVKVLRTAIGLETSPNFQGKTTKDIISDLQEKERECNALVEKTGRLNLTIDELSSELANTVTSKTLLEEKVQSLQLNLKDMTNNQRRLLKLWEDKKAQREPLLLPAITQRTVQKPPAHKAVQTDMSISSTQILPANVFETRLRWEPEKNRNLERRNITLPNGGHLK</sequence>
<dbReference type="EMBL" id="JAVHJS010000017">
    <property type="protein sequence ID" value="KAK2831839.1"/>
    <property type="molecule type" value="Genomic_DNA"/>
</dbReference>
<keyword evidence="5 8" id="KW-0472">Membrane</keyword>
<reference evidence="10" key="1">
    <citation type="submission" date="2023-08" db="EMBL/GenBank/DDBJ databases">
        <title>Pelteobagrus vachellii genome.</title>
        <authorList>
            <person name="Liu H."/>
        </authorList>
    </citation>
    <scope>NUCLEOTIDE SEQUENCE</scope>
    <source>
        <strain evidence="10">PRFRI_2022a</strain>
        <tissue evidence="10">Muscle</tissue>
    </source>
</reference>
<feature type="coiled-coil region" evidence="6">
    <location>
        <begin position="434"/>
        <end position="461"/>
    </location>
</feature>
<accession>A0AA88SHF0</accession>
<dbReference type="AlphaFoldDB" id="A0AA88SHF0"/>
<dbReference type="PANTHER" id="PTHR12822:SF4">
    <property type="entry name" value="PROTEIN YIPF1"/>
    <property type="match status" value="1"/>
</dbReference>
<feature type="transmembrane region" description="Helical" evidence="8">
    <location>
        <begin position="153"/>
        <end position="177"/>
    </location>
</feature>
<keyword evidence="4 8" id="KW-1133">Transmembrane helix</keyword>
<dbReference type="GO" id="GO:0031267">
    <property type="term" value="F:small GTPase binding"/>
    <property type="evidence" value="ECO:0007669"/>
    <property type="project" value="InterPro"/>
</dbReference>
<dbReference type="PANTHER" id="PTHR12822">
    <property type="entry name" value="PROTEIN YIPF"/>
    <property type="match status" value="1"/>
</dbReference>
<feature type="transmembrane region" description="Helical" evidence="8">
    <location>
        <begin position="189"/>
        <end position="214"/>
    </location>
</feature>